<feature type="compositionally biased region" description="Low complexity" evidence="1">
    <location>
        <begin position="10"/>
        <end position="22"/>
    </location>
</feature>
<evidence type="ECO:0000313" key="2">
    <source>
        <dbReference type="EMBL" id="CAK9274041.1"/>
    </source>
</evidence>
<evidence type="ECO:0000313" key="3">
    <source>
        <dbReference type="Proteomes" id="UP001497444"/>
    </source>
</evidence>
<feature type="compositionally biased region" description="Acidic residues" evidence="1">
    <location>
        <begin position="251"/>
        <end position="266"/>
    </location>
</feature>
<feature type="region of interest" description="Disordered" evidence="1">
    <location>
        <begin position="237"/>
        <end position="266"/>
    </location>
</feature>
<protein>
    <submittedName>
        <fullName evidence="2">Uncharacterized protein</fullName>
    </submittedName>
</protein>
<feature type="compositionally biased region" description="Low complexity" evidence="1">
    <location>
        <begin position="237"/>
        <end position="250"/>
    </location>
</feature>
<dbReference type="PANTHER" id="PTHR47512">
    <property type="entry name" value="EXPRESSED PROTEIN"/>
    <property type="match status" value="1"/>
</dbReference>
<organism evidence="2 3">
    <name type="scientific">Sphagnum jensenii</name>
    <dbReference type="NCBI Taxonomy" id="128206"/>
    <lineage>
        <taxon>Eukaryota</taxon>
        <taxon>Viridiplantae</taxon>
        <taxon>Streptophyta</taxon>
        <taxon>Embryophyta</taxon>
        <taxon>Bryophyta</taxon>
        <taxon>Sphagnophytina</taxon>
        <taxon>Sphagnopsida</taxon>
        <taxon>Sphagnales</taxon>
        <taxon>Sphagnaceae</taxon>
        <taxon>Sphagnum</taxon>
    </lineage>
</organism>
<name>A0ABP0X4J5_9BRYO</name>
<gene>
    <name evidence="2" type="ORF">CSSPJE1EN1_LOCUS19519</name>
</gene>
<evidence type="ECO:0000256" key="1">
    <source>
        <dbReference type="SAM" id="MobiDB-lite"/>
    </source>
</evidence>
<dbReference type="Proteomes" id="UP001497444">
    <property type="component" value="Chromosome 5"/>
</dbReference>
<reference evidence="2" key="1">
    <citation type="submission" date="2024-02" db="EMBL/GenBank/DDBJ databases">
        <authorList>
            <consortium name="ELIXIR-Norway"/>
            <consortium name="Elixir Norway"/>
        </authorList>
    </citation>
    <scope>NUCLEOTIDE SEQUENCE</scope>
</reference>
<keyword evidence="3" id="KW-1185">Reference proteome</keyword>
<dbReference type="PANTHER" id="PTHR47512:SF3">
    <property type="entry name" value="CHALCONE-FLAVONONE ISOMERASE FAMILY PROTEIN"/>
    <property type="match status" value="1"/>
</dbReference>
<dbReference type="EMBL" id="OZ020100">
    <property type="protein sequence ID" value="CAK9274041.1"/>
    <property type="molecule type" value="Genomic_DNA"/>
</dbReference>
<accession>A0ABP0X4J5</accession>
<proteinExistence type="predicted"/>
<feature type="region of interest" description="Disordered" evidence="1">
    <location>
        <begin position="1"/>
        <end position="82"/>
    </location>
</feature>
<sequence>MESRRITRKQAQQQSAGSAAGSPVVHSAKESVMPTAKKAGSGRRTTSRKPLADRTNDSPIFGLTPCGNKTGGGRKSSPIYERTPISKLRSFKSCTPGTPGEEILRSQVQSMLEKVKANEQSMGDASQYYSPLFSSSSAGGSMSQRQYYTPATSFPTVDSQSPVFPLSTKFQEEGLQAQTDMWRPVKSNPEIQMEQPLILATSKDKTCGSEEQEQEDGGLLPLDMQLLYMFGKAAAAAPASDSDTNDASSLDLDETTTNEEYQEYDGNCEAEVEEEGGEYEELCRGISHISMRDSRDGFGPPPFAGRHTRFHYNSEGEIDSVQVDEEEDMEKSPEATPTTVMRLRGLPTPKGKHLRFTEDI</sequence>